<evidence type="ECO:0000256" key="1">
    <source>
        <dbReference type="SAM" id="Phobius"/>
    </source>
</evidence>
<dbReference type="InterPro" id="IPR000727">
    <property type="entry name" value="T_SNARE_dom"/>
</dbReference>
<keyword evidence="4" id="KW-1185">Reference proteome</keyword>
<organism evidence="3 4">
    <name type="scientific">Pythium insidiosum</name>
    <name type="common">Pythiosis disease agent</name>
    <dbReference type="NCBI Taxonomy" id="114742"/>
    <lineage>
        <taxon>Eukaryota</taxon>
        <taxon>Sar</taxon>
        <taxon>Stramenopiles</taxon>
        <taxon>Oomycota</taxon>
        <taxon>Peronosporomycetes</taxon>
        <taxon>Pythiales</taxon>
        <taxon>Pythiaceae</taxon>
        <taxon>Pythium</taxon>
    </lineage>
</organism>
<dbReference type="GO" id="GO:0005484">
    <property type="term" value="F:SNAP receptor activity"/>
    <property type="evidence" value="ECO:0007669"/>
    <property type="project" value="TreeGrafter"/>
</dbReference>
<sequence>MGNDALLTSLSDAQSLLNDLERLVHEIPPEIQSPALQSEEQYLQRVQPKLDEAAAKYQTLAAFLQEHRKDQDKEYRSLQRTFVRVMQELQQLQRASAKRRAALCDADFLSVTKLSAEDLQTAKEEVLEASQIAAEAVVVKQLFQEVGAIVHQQGQGIDQIEKKVETIRIEIGQGVNELEHARRLQREARQKYLFAVCLALLIICAIVIPIVLVFR</sequence>
<comment type="caution">
    <text evidence="3">The sequence shown here is derived from an EMBL/GenBank/DDBJ whole genome shotgun (WGS) entry which is preliminary data.</text>
</comment>
<name>A0AAD5LIM9_PYTIN</name>
<dbReference type="GO" id="GO:0048278">
    <property type="term" value="P:vesicle docking"/>
    <property type="evidence" value="ECO:0007669"/>
    <property type="project" value="TreeGrafter"/>
</dbReference>
<dbReference type="GO" id="GO:0006886">
    <property type="term" value="P:intracellular protein transport"/>
    <property type="evidence" value="ECO:0007669"/>
    <property type="project" value="TreeGrafter"/>
</dbReference>
<accession>A0AAD5LIM9</accession>
<dbReference type="GO" id="GO:0006906">
    <property type="term" value="P:vesicle fusion"/>
    <property type="evidence" value="ECO:0007669"/>
    <property type="project" value="TreeGrafter"/>
</dbReference>
<feature type="domain" description="T-SNARE coiled-coil homology" evidence="2">
    <location>
        <begin position="119"/>
        <end position="181"/>
    </location>
</feature>
<dbReference type="AlphaFoldDB" id="A0AAD5LIM9"/>
<proteinExistence type="predicted"/>
<dbReference type="Proteomes" id="UP001209570">
    <property type="component" value="Unassembled WGS sequence"/>
</dbReference>
<feature type="transmembrane region" description="Helical" evidence="1">
    <location>
        <begin position="192"/>
        <end position="214"/>
    </location>
</feature>
<evidence type="ECO:0000313" key="3">
    <source>
        <dbReference type="EMBL" id="KAJ0402531.1"/>
    </source>
</evidence>
<evidence type="ECO:0000313" key="4">
    <source>
        <dbReference type="Proteomes" id="UP001209570"/>
    </source>
</evidence>
<evidence type="ECO:0000259" key="2">
    <source>
        <dbReference type="PROSITE" id="PS50192"/>
    </source>
</evidence>
<dbReference type="Gene3D" id="1.20.5.110">
    <property type="match status" value="1"/>
</dbReference>
<dbReference type="SMART" id="SM00397">
    <property type="entry name" value="t_SNARE"/>
    <property type="match status" value="1"/>
</dbReference>
<reference evidence="3" key="1">
    <citation type="submission" date="2021-12" db="EMBL/GenBank/DDBJ databases">
        <title>Prjna785345.</title>
        <authorList>
            <person name="Rujirawat T."/>
            <person name="Krajaejun T."/>
        </authorList>
    </citation>
    <scope>NUCLEOTIDE SEQUENCE</scope>
    <source>
        <strain evidence="3">Pi057C3</strain>
    </source>
</reference>
<dbReference type="PANTHER" id="PTHR19957:SF38">
    <property type="entry name" value="LD27581P"/>
    <property type="match status" value="1"/>
</dbReference>
<dbReference type="PROSITE" id="PS50192">
    <property type="entry name" value="T_SNARE"/>
    <property type="match status" value="1"/>
</dbReference>
<dbReference type="PANTHER" id="PTHR19957">
    <property type="entry name" value="SYNTAXIN"/>
    <property type="match status" value="1"/>
</dbReference>
<dbReference type="GO" id="GO:0000149">
    <property type="term" value="F:SNARE binding"/>
    <property type="evidence" value="ECO:0007669"/>
    <property type="project" value="TreeGrafter"/>
</dbReference>
<dbReference type="SUPFAM" id="SSF58038">
    <property type="entry name" value="SNARE fusion complex"/>
    <property type="match status" value="1"/>
</dbReference>
<keyword evidence="1" id="KW-0812">Transmembrane</keyword>
<keyword evidence="1" id="KW-1133">Transmembrane helix</keyword>
<keyword evidence="1" id="KW-0472">Membrane</keyword>
<protein>
    <recommendedName>
        <fullName evidence="2">t-SNARE coiled-coil homology domain-containing protein</fullName>
    </recommendedName>
</protein>
<dbReference type="Pfam" id="PF05739">
    <property type="entry name" value="SNARE"/>
    <property type="match status" value="1"/>
</dbReference>
<dbReference type="InterPro" id="IPR045242">
    <property type="entry name" value="Syntaxin"/>
</dbReference>
<dbReference type="GO" id="GO:0031201">
    <property type="term" value="C:SNARE complex"/>
    <property type="evidence" value="ECO:0007669"/>
    <property type="project" value="TreeGrafter"/>
</dbReference>
<gene>
    <name evidence="3" type="ORF">P43SY_000794</name>
</gene>
<dbReference type="EMBL" id="JAKCXM010000100">
    <property type="protein sequence ID" value="KAJ0402531.1"/>
    <property type="molecule type" value="Genomic_DNA"/>
</dbReference>
<dbReference type="GO" id="GO:0012505">
    <property type="term" value="C:endomembrane system"/>
    <property type="evidence" value="ECO:0007669"/>
    <property type="project" value="TreeGrafter"/>
</dbReference>